<dbReference type="Gene3D" id="3.30.2310.20">
    <property type="entry name" value="RelE-like"/>
    <property type="match status" value="1"/>
</dbReference>
<name>A0ABP9B7D2_9SPHI</name>
<dbReference type="RefSeq" id="WP_345231554.1">
    <property type="nucleotide sequence ID" value="NZ_BAABIQ010000030.1"/>
</dbReference>
<dbReference type="EMBL" id="BAABIQ010000030">
    <property type="protein sequence ID" value="GAA4791488.1"/>
    <property type="molecule type" value="Genomic_DNA"/>
</dbReference>
<evidence type="ECO:0000313" key="2">
    <source>
        <dbReference type="EMBL" id="GAA4791488.1"/>
    </source>
</evidence>
<evidence type="ECO:0000313" key="3">
    <source>
        <dbReference type="Proteomes" id="UP001501411"/>
    </source>
</evidence>
<reference evidence="3" key="1">
    <citation type="journal article" date="2019" name="Int. J. Syst. Evol. Microbiol.">
        <title>The Global Catalogue of Microorganisms (GCM) 10K type strain sequencing project: providing services to taxonomists for standard genome sequencing and annotation.</title>
        <authorList>
            <consortium name="The Broad Institute Genomics Platform"/>
            <consortium name="The Broad Institute Genome Sequencing Center for Infectious Disease"/>
            <person name="Wu L."/>
            <person name="Ma J."/>
        </authorList>
    </citation>
    <scope>NUCLEOTIDE SEQUENCE [LARGE SCALE GENOMIC DNA]</scope>
    <source>
        <strain evidence="3">JCM 18200</strain>
    </source>
</reference>
<dbReference type="InterPro" id="IPR007712">
    <property type="entry name" value="RelE/ParE_toxin"/>
</dbReference>
<accession>A0ABP9B7D2</accession>
<comment type="caution">
    <text evidence="2">The sequence shown here is derived from an EMBL/GenBank/DDBJ whole genome shotgun (WGS) entry which is preliminary data.</text>
</comment>
<dbReference type="Pfam" id="PF05016">
    <property type="entry name" value="ParE_toxin"/>
    <property type="match status" value="1"/>
</dbReference>
<evidence type="ECO:0000256" key="1">
    <source>
        <dbReference type="ARBA" id="ARBA00022649"/>
    </source>
</evidence>
<keyword evidence="1" id="KW-1277">Toxin-antitoxin system</keyword>
<keyword evidence="3" id="KW-1185">Reference proteome</keyword>
<proteinExistence type="predicted"/>
<protein>
    <recommendedName>
        <fullName evidence="4">Type II toxin-antitoxin system RelE/ParE family toxin</fullName>
    </recommendedName>
</protein>
<gene>
    <name evidence="2" type="ORF">GCM10023231_19270</name>
</gene>
<dbReference type="Proteomes" id="UP001501411">
    <property type="component" value="Unassembled WGS sequence"/>
</dbReference>
<sequence>MTKIHLTSRALDDIQDIYDYSLDEWGEQTALKYIKAFEDAFSLLQAHKGLLKINKKISSKFRVYPIQKHYLICDIVDDNIFVLTIRHVSMNLLERLKELEPGLDEEARALYERIK</sequence>
<organism evidence="2 3">
    <name type="scientific">Olivibacter ginsenosidimutans</name>
    <dbReference type="NCBI Taxonomy" id="1176537"/>
    <lineage>
        <taxon>Bacteria</taxon>
        <taxon>Pseudomonadati</taxon>
        <taxon>Bacteroidota</taxon>
        <taxon>Sphingobacteriia</taxon>
        <taxon>Sphingobacteriales</taxon>
        <taxon>Sphingobacteriaceae</taxon>
        <taxon>Olivibacter</taxon>
    </lineage>
</organism>
<dbReference type="InterPro" id="IPR035093">
    <property type="entry name" value="RelE/ParE_toxin_dom_sf"/>
</dbReference>
<evidence type="ECO:0008006" key="4">
    <source>
        <dbReference type="Google" id="ProtNLM"/>
    </source>
</evidence>